<dbReference type="AlphaFoldDB" id="A0A6I6JFG2"/>
<dbReference type="Proteomes" id="UP000428328">
    <property type="component" value="Chromosome"/>
</dbReference>
<feature type="domain" description="Histidine kinase" evidence="10">
    <location>
        <begin position="647"/>
        <end position="894"/>
    </location>
</feature>
<evidence type="ECO:0000256" key="6">
    <source>
        <dbReference type="ARBA" id="ARBA00022777"/>
    </source>
</evidence>
<keyword evidence="8" id="KW-0902">Two-component regulatory system</keyword>
<dbReference type="SMART" id="SM00091">
    <property type="entry name" value="PAS"/>
    <property type="match status" value="2"/>
</dbReference>
<dbReference type="Pfam" id="PF02518">
    <property type="entry name" value="HATPase_c"/>
    <property type="match status" value="1"/>
</dbReference>
<organism evidence="13 14">
    <name type="scientific">Pseudodesulfovibrio cashew</name>
    <dbReference type="NCBI Taxonomy" id="2678688"/>
    <lineage>
        <taxon>Bacteria</taxon>
        <taxon>Pseudomonadati</taxon>
        <taxon>Thermodesulfobacteriota</taxon>
        <taxon>Desulfovibrionia</taxon>
        <taxon>Desulfovibrionales</taxon>
        <taxon>Desulfovibrionaceae</taxon>
    </lineage>
</organism>
<evidence type="ECO:0000313" key="13">
    <source>
        <dbReference type="EMBL" id="QGY40911.1"/>
    </source>
</evidence>
<evidence type="ECO:0000259" key="11">
    <source>
        <dbReference type="PROSITE" id="PS50112"/>
    </source>
</evidence>
<dbReference type="KEGG" id="psel:GM415_12480"/>
<keyword evidence="5" id="KW-0547">Nucleotide-binding</keyword>
<name>A0A6I6JFG2_9BACT</name>
<accession>A0A6I6JFG2</accession>
<dbReference type="GO" id="GO:0005524">
    <property type="term" value="F:ATP binding"/>
    <property type="evidence" value="ECO:0007669"/>
    <property type="project" value="UniProtKB-KW"/>
</dbReference>
<keyword evidence="14" id="KW-1185">Reference proteome</keyword>
<dbReference type="InterPro" id="IPR003661">
    <property type="entry name" value="HisK_dim/P_dom"/>
</dbReference>
<dbReference type="InterPro" id="IPR000700">
    <property type="entry name" value="PAS-assoc_C"/>
</dbReference>
<keyword evidence="6" id="KW-0418">Kinase</keyword>
<dbReference type="Gene3D" id="3.30.565.10">
    <property type="entry name" value="Histidine kinase-like ATPase, C-terminal domain"/>
    <property type="match status" value="1"/>
</dbReference>
<dbReference type="CDD" id="cd00082">
    <property type="entry name" value="HisKA"/>
    <property type="match status" value="1"/>
</dbReference>
<keyword evidence="9" id="KW-1133">Transmembrane helix</keyword>
<protein>
    <recommendedName>
        <fullName evidence="2">histidine kinase</fullName>
        <ecNumber evidence="2">2.7.13.3</ecNumber>
    </recommendedName>
</protein>
<evidence type="ECO:0000256" key="9">
    <source>
        <dbReference type="SAM" id="Phobius"/>
    </source>
</evidence>
<keyword evidence="7" id="KW-0067">ATP-binding</keyword>
<dbReference type="InterPro" id="IPR036890">
    <property type="entry name" value="HATPase_C_sf"/>
</dbReference>
<evidence type="ECO:0000256" key="5">
    <source>
        <dbReference type="ARBA" id="ARBA00022741"/>
    </source>
</evidence>
<evidence type="ECO:0000256" key="2">
    <source>
        <dbReference type="ARBA" id="ARBA00012438"/>
    </source>
</evidence>
<dbReference type="Gene3D" id="3.30.450.20">
    <property type="entry name" value="PAS domain"/>
    <property type="match status" value="2"/>
</dbReference>
<dbReference type="SUPFAM" id="SSF47384">
    <property type="entry name" value="Homodimeric domain of signal transducing histidine kinase"/>
    <property type="match status" value="1"/>
</dbReference>
<dbReference type="PRINTS" id="PR00344">
    <property type="entry name" value="BCTRLSENSOR"/>
</dbReference>
<evidence type="ECO:0000256" key="3">
    <source>
        <dbReference type="ARBA" id="ARBA00022553"/>
    </source>
</evidence>
<feature type="domain" description="PAC" evidence="12">
    <location>
        <begin position="461"/>
        <end position="512"/>
    </location>
</feature>
<dbReference type="SUPFAM" id="SSF55874">
    <property type="entry name" value="ATPase domain of HSP90 chaperone/DNA topoisomerase II/histidine kinase"/>
    <property type="match status" value="1"/>
</dbReference>
<dbReference type="PROSITE" id="PS50109">
    <property type="entry name" value="HIS_KIN"/>
    <property type="match status" value="1"/>
</dbReference>
<evidence type="ECO:0000256" key="1">
    <source>
        <dbReference type="ARBA" id="ARBA00000085"/>
    </source>
</evidence>
<dbReference type="EC" id="2.7.13.3" evidence="2"/>
<evidence type="ECO:0000313" key="14">
    <source>
        <dbReference type="Proteomes" id="UP000428328"/>
    </source>
</evidence>
<dbReference type="NCBIfam" id="TIGR00229">
    <property type="entry name" value="sensory_box"/>
    <property type="match status" value="2"/>
</dbReference>
<dbReference type="Gene3D" id="3.40.50.2300">
    <property type="match status" value="2"/>
</dbReference>
<dbReference type="PROSITE" id="PS50113">
    <property type="entry name" value="PAC"/>
    <property type="match status" value="1"/>
</dbReference>
<dbReference type="PANTHER" id="PTHR43065:SF42">
    <property type="entry name" value="TWO-COMPONENT SENSOR PPRA"/>
    <property type="match status" value="1"/>
</dbReference>
<dbReference type="Pfam" id="PF00989">
    <property type="entry name" value="PAS"/>
    <property type="match status" value="1"/>
</dbReference>
<evidence type="ECO:0000256" key="4">
    <source>
        <dbReference type="ARBA" id="ARBA00022679"/>
    </source>
</evidence>
<dbReference type="InterPro" id="IPR013767">
    <property type="entry name" value="PAS_fold"/>
</dbReference>
<dbReference type="CDD" id="cd00130">
    <property type="entry name" value="PAS"/>
    <property type="match status" value="1"/>
</dbReference>
<dbReference type="Gene3D" id="1.10.287.130">
    <property type="match status" value="1"/>
</dbReference>
<sequence>MVAMPLSLHIPHRIYAAIIVLMFLLLPAEVQGYGSRHVLILHSYHSGMSWVDNLEKGIRDELLLPPNDEVIVHTEYMDTKRNRGQEFYDRLIRIYKEKYRNVDLDLILATDNNAFDFLLKHRDELFKGAPVVFGGVNNFTDDSITDITDFTGVAEIISFGETVETILRQFPDTKEIYVVNDYLKTGRAWHDSILKAQKPYEDKVKFTHNENLSIRALREKVLSMQPGSVVLLGVYYEDRNGEYLTYEKLGSQLTKDSPVPVYCLVRFNLRDNAIGGKLISGYHHGRQMSRLGRRILAGEKASDIPVVKIGGNAFIFNWLGMNKFGVSMEELPPDSVVINEPYSFYREYFALIWTGIALITVLFLLVVILSSTVLKLRRTRRELTYSERKYRSIFDNAAEGIFQSSLDGKILSANKSLAKMFGYDSPEDFETAVTDIKDDLYANSSERDEIMGMILQGKRITGHHVQMKHKKGWKLWASVNFRQATTQDGTVIVEGSLIDITERKLAEEELLRIRKYLANIIDSMPSLLVGVDLEGRITLMNRTAEKSTNIATMQAMGKNVVEILPWLAPYMSTIKDSIVEHVPWQTSKVPRHENGETRYENITVFPLSSDISKEAVIRIDNVSRSVQMERMMVQSEKMMSVGGLAAGMAHEINNPLAAVIGYAHNIKKRISAEGNKNRRVAEDCGVSLEAVCDYLRRRDVPTMLDGISESGERAARIVSNMLDFSRKNESTGTGSHNAAELLDEALKLATNVYDMQRQFDFRRIQVVREYESDLPDVTCDGNEITQVFLNLLKNGAEAMAEKEYGDDSPTFILRARTDNDLVLIEIEDNGPGMPEHVRRRVMEPFFTTKPVGRGTGLGLSVSYFIVTDLHKGSMEVRSEEGQWTRFIIGLPIQREDAA</sequence>
<proteinExistence type="predicted"/>
<dbReference type="PROSITE" id="PS50112">
    <property type="entry name" value="PAS"/>
    <property type="match status" value="2"/>
</dbReference>
<dbReference type="InterPro" id="IPR036097">
    <property type="entry name" value="HisK_dim/P_sf"/>
</dbReference>
<dbReference type="InterPro" id="IPR005467">
    <property type="entry name" value="His_kinase_dom"/>
</dbReference>
<dbReference type="GO" id="GO:0000155">
    <property type="term" value="F:phosphorelay sensor kinase activity"/>
    <property type="evidence" value="ECO:0007669"/>
    <property type="project" value="InterPro"/>
</dbReference>
<evidence type="ECO:0000256" key="7">
    <source>
        <dbReference type="ARBA" id="ARBA00022840"/>
    </source>
</evidence>
<dbReference type="InterPro" id="IPR004358">
    <property type="entry name" value="Sig_transdc_His_kin-like_C"/>
</dbReference>
<feature type="domain" description="PAS" evidence="11">
    <location>
        <begin position="513"/>
        <end position="564"/>
    </location>
</feature>
<evidence type="ECO:0000259" key="12">
    <source>
        <dbReference type="PROSITE" id="PS50113"/>
    </source>
</evidence>
<dbReference type="GO" id="GO:0006355">
    <property type="term" value="P:regulation of DNA-templated transcription"/>
    <property type="evidence" value="ECO:0007669"/>
    <property type="project" value="InterPro"/>
</dbReference>
<keyword evidence="9" id="KW-0472">Membrane</keyword>
<dbReference type="SMART" id="SM00387">
    <property type="entry name" value="HATPase_c"/>
    <property type="match status" value="1"/>
</dbReference>
<comment type="catalytic activity">
    <reaction evidence="1">
        <text>ATP + protein L-histidine = ADP + protein N-phospho-L-histidine.</text>
        <dbReference type="EC" id="2.7.13.3"/>
    </reaction>
</comment>
<dbReference type="SMART" id="SM00388">
    <property type="entry name" value="HisKA"/>
    <property type="match status" value="1"/>
</dbReference>
<dbReference type="Pfam" id="PF00512">
    <property type="entry name" value="HisKA"/>
    <property type="match status" value="1"/>
</dbReference>
<dbReference type="InterPro" id="IPR000014">
    <property type="entry name" value="PAS"/>
</dbReference>
<keyword evidence="4" id="KW-0808">Transferase</keyword>
<dbReference type="SUPFAM" id="SSF55785">
    <property type="entry name" value="PYP-like sensor domain (PAS domain)"/>
    <property type="match status" value="2"/>
</dbReference>
<gene>
    <name evidence="13" type="ORF">GM415_12480</name>
</gene>
<dbReference type="InterPro" id="IPR035965">
    <property type="entry name" value="PAS-like_dom_sf"/>
</dbReference>
<evidence type="ECO:0000259" key="10">
    <source>
        <dbReference type="PROSITE" id="PS50109"/>
    </source>
</evidence>
<dbReference type="Pfam" id="PF13426">
    <property type="entry name" value="PAS_9"/>
    <property type="match status" value="1"/>
</dbReference>
<reference evidence="13 14" key="1">
    <citation type="submission" date="2019-11" db="EMBL/GenBank/DDBJ databases">
        <authorList>
            <person name="Zheng R.K."/>
            <person name="Sun C.M."/>
        </authorList>
    </citation>
    <scope>NUCLEOTIDE SEQUENCE [LARGE SCALE GENOMIC DNA]</scope>
    <source>
        <strain evidence="13 14">SRB007</strain>
    </source>
</reference>
<feature type="domain" description="PAS" evidence="11">
    <location>
        <begin position="386"/>
        <end position="427"/>
    </location>
</feature>
<evidence type="ECO:0000256" key="8">
    <source>
        <dbReference type="ARBA" id="ARBA00023012"/>
    </source>
</evidence>
<keyword evidence="3" id="KW-0597">Phosphoprotein</keyword>
<dbReference type="PANTHER" id="PTHR43065">
    <property type="entry name" value="SENSOR HISTIDINE KINASE"/>
    <property type="match status" value="1"/>
</dbReference>
<dbReference type="InterPro" id="IPR003594">
    <property type="entry name" value="HATPase_dom"/>
</dbReference>
<feature type="transmembrane region" description="Helical" evidence="9">
    <location>
        <begin position="348"/>
        <end position="374"/>
    </location>
</feature>
<dbReference type="EMBL" id="CP046400">
    <property type="protein sequence ID" value="QGY40911.1"/>
    <property type="molecule type" value="Genomic_DNA"/>
</dbReference>
<keyword evidence="9" id="KW-0812">Transmembrane</keyword>